<dbReference type="EMBL" id="BK014703">
    <property type="protein sequence ID" value="DAD68497.1"/>
    <property type="molecule type" value="Genomic_DNA"/>
</dbReference>
<name>A0A8S5LF68_9CAUD</name>
<proteinExistence type="predicted"/>
<protein>
    <submittedName>
        <fullName evidence="1">Uncharacterized protein</fullName>
    </submittedName>
</protein>
<organism evidence="1">
    <name type="scientific">Siphoviridae sp. cttkn18</name>
    <dbReference type="NCBI Taxonomy" id="2823607"/>
    <lineage>
        <taxon>Viruses</taxon>
        <taxon>Duplodnaviria</taxon>
        <taxon>Heunggongvirae</taxon>
        <taxon>Uroviricota</taxon>
        <taxon>Caudoviricetes</taxon>
    </lineage>
</organism>
<reference evidence="1" key="1">
    <citation type="journal article" date="2021" name="Proc. Natl. Acad. Sci. U.S.A.">
        <title>A Catalog of Tens of Thousands of Viruses from Human Metagenomes Reveals Hidden Associations with Chronic Diseases.</title>
        <authorList>
            <person name="Tisza M.J."/>
            <person name="Buck C.B."/>
        </authorList>
    </citation>
    <scope>NUCLEOTIDE SEQUENCE</scope>
    <source>
        <strain evidence="1">Cttkn18</strain>
    </source>
</reference>
<evidence type="ECO:0000313" key="1">
    <source>
        <dbReference type="EMBL" id="DAD68497.1"/>
    </source>
</evidence>
<accession>A0A8S5LF68</accession>
<sequence length="125" mass="14433">MITDKQVQEWLLKKLYDEEYKFIHPSENAVLCCGNDKQLGLPRFLFPIPINKVVDIAEYLGIVDWSKVPVDTPVRVWNNASTTKEKRHFAGYENGYVLTWSHGGTSWSSPKHCVSEWDHAELVEL</sequence>